<sequence>MDIGRGAWVGDSVPCSNVGYARSLPSESVSWGRGRREGMREAPERRTRTGSGEGVPMPTPRAESVHRLAARGVTWGSQSTFALHLAPRLAPTNTRRDVLNSLREELKACICSQQGRRSA</sequence>
<feature type="region of interest" description="Disordered" evidence="1">
    <location>
        <begin position="20"/>
        <end position="61"/>
    </location>
</feature>
<feature type="compositionally biased region" description="Basic and acidic residues" evidence="1">
    <location>
        <begin position="34"/>
        <end position="47"/>
    </location>
</feature>
<proteinExistence type="predicted"/>
<dbReference type="Proteomes" id="UP000193067">
    <property type="component" value="Unassembled WGS sequence"/>
</dbReference>
<gene>
    <name evidence="2" type="ORF">PYCCODRAFT_455973</name>
</gene>
<evidence type="ECO:0000256" key="1">
    <source>
        <dbReference type="SAM" id="MobiDB-lite"/>
    </source>
</evidence>
<name>A0A1Y2INT1_TRAC3</name>
<keyword evidence="3" id="KW-1185">Reference proteome</keyword>
<protein>
    <submittedName>
        <fullName evidence="2">Uncharacterized protein</fullName>
    </submittedName>
</protein>
<evidence type="ECO:0000313" key="2">
    <source>
        <dbReference type="EMBL" id="OSD01901.1"/>
    </source>
</evidence>
<dbReference type="AlphaFoldDB" id="A0A1Y2INT1"/>
<accession>A0A1Y2INT1</accession>
<organism evidence="2 3">
    <name type="scientific">Trametes coccinea (strain BRFM310)</name>
    <name type="common">Pycnoporus coccineus</name>
    <dbReference type="NCBI Taxonomy" id="1353009"/>
    <lineage>
        <taxon>Eukaryota</taxon>
        <taxon>Fungi</taxon>
        <taxon>Dikarya</taxon>
        <taxon>Basidiomycota</taxon>
        <taxon>Agaricomycotina</taxon>
        <taxon>Agaricomycetes</taxon>
        <taxon>Polyporales</taxon>
        <taxon>Polyporaceae</taxon>
        <taxon>Trametes</taxon>
    </lineage>
</organism>
<evidence type="ECO:0000313" key="3">
    <source>
        <dbReference type="Proteomes" id="UP000193067"/>
    </source>
</evidence>
<dbReference type="EMBL" id="KZ084108">
    <property type="protein sequence ID" value="OSD01901.1"/>
    <property type="molecule type" value="Genomic_DNA"/>
</dbReference>
<reference evidence="2 3" key="1">
    <citation type="journal article" date="2015" name="Biotechnol. Biofuels">
        <title>Enhanced degradation of softwood versus hardwood by the white-rot fungus Pycnoporus coccineus.</title>
        <authorList>
            <person name="Couturier M."/>
            <person name="Navarro D."/>
            <person name="Chevret D."/>
            <person name="Henrissat B."/>
            <person name="Piumi F."/>
            <person name="Ruiz-Duenas F.J."/>
            <person name="Martinez A.T."/>
            <person name="Grigoriev I.V."/>
            <person name="Riley R."/>
            <person name="Lipzen A."/>
            <person name="Berrin J.G."/>
            <person name="Master E.R."/>
            <person name="Rosso M.N."/>
        </authorList>
    </citation>
    <scope>NUCLEOTIDE SEQUENCE [LARGE SCALE GENOMIC DNA]</scope>
    <source>
        <strain evidence="2 3">BRFM310</strain>
    </source>
</reference>